<comment type="similarity">
    <text evidence="1">Belongs to the bacterial solute-binding protein 1 family.</text>
</comment>
<dbReference type="RefSeq" id="WP_209744285.1">
    <property type="nucleotide sequence ID" value="NZ_JBHSMH010000111.1"/>
</dbReference>
<dbReference type="InterPro" id="IPR006059">
    <property type="entry name" value="SBP"/>
</dbReference>
<evidence type="ECO:0000256" key="1">
    <source>
        <dbReference type="ARBA" id="ARBA00008520"/>
    </source>
</evidence>
<sequence>MKKLSLLSCVLILMLLAVACAPKQNNANTGTTDNAGTTSEASKDPVAASKESADKVVLELWKHTGTEAENAFYDKMIDSFNKSQDKIEIKATTLPSKTYADQVRAAALTKGLPHLLDIDFTEMPYMAYQGFLNPLDNYLTPELKKDILPSVLSEGTYDGKQYFLGQFESGLSFWANKSYLEKAGVRIPASVKDAWSKEEFEDALAKLQKLPEVEYALDVSVARGEGWWVYSYLPWVKGFGGDFENRETHMAEGVLNSEATVSSFKYLQDLINKGYVNKVQTTRDDFHGSKISALMLVGHWMGPAHEESLGDDAILIPFPDFGNGVYTTGGSWGWTMTSQAKEDGVEQAAWEAIEYFMSGENVKGISEANGAIPSLISVLDGIDQYKPGGKYYLYREQLEFGHAWPRPITPAFSTFQKSIGAATMNIILGADVKKELDEAVKNIDQTIKDAGYFK</sequence>
<dbReference type="EMBL" id="JBHSMH010000111">
    <property type="protein sequence ID" value="MFC5471837.1"/>
    <property type="molecule type" value="Genomic_DNA"/>
</dbReference>
<evidence type="ECO:0000256" key="5">
    <source>
        <dbReference type="SAM" id="SignalP"/>
    </source>
</evidence>
<organism evidence="6 7">
    <name type="scientific">Cohnella suwonensis</name>
    <dbReference type="NCBI Taxonomy" id="696072"/>
    <lineage>
        <taxon>Bacteria</taxon>
        <taxon>Bacillati</taxon>
        <taxon>Bacillota</taxon>
        <taxon>Bacilli</taxon>
        <taxon>Bacillales</taxon>
        <taxon>Paenibacillaceae</taxon>
        <taxon>Cohnella</taxon>
    </lineage>
</organism>
<feature type="compositionally biased region" description="Low complexity" evidence="4">
    <location>
        <begin position="26"/>
        <end position="38"/>
    </location>
</feature>
<feature type="chain" id="PRO_5046517656" evidence="5">
    <location>
        <begin position="20"/>
        <end position="454"/>
    </location>
</feature>
<keyword evidence="7" id="KW-1185">Reference proteome</keyword>
<dbReference type="PANTHER" id="PTHR30061:SF50">
    <property type="entry name" value="MALTOSE_MALTODEXTRIN-BINDING PERIPLASMIC PROTEIN"/>
    <property type="match status" value="1"/>
</dbReference>
<dbReference type="Proteomes" id="UP001596105">
    <property type="component" value="Unassembled WGS sequence"/>
</dbReference>
<name>A0ABW0M432_9BACL</name>
<dbReference type="PROSITE" id="PS51257">
    <property type="entry name" value="PROKAR_LIPOPROTEIN"/>
    <property type="match status" value="1"/>
</dbReference>
<evidence type="ECO:0000256" key="4">
    <source>
        <dbReference type="SAM" id="MobiDB-lite"/>
    </source>
</evidence>
<feature type="signal peptide" evidence="5">
    <location>
        <begin position="1"/>
        <end position="19"/>
    </location>
</feature>
<feature type="region of interest" description="Disordered" evidence="4">
    <location>
        <begin position="26"/>
        <end position="48"/>
    </location>
</feature>
<keyword evidence="2" id="KW-0813">Transport</keyword>
<gene>
    <name evidence="6" type="ORF">ACFPPD_24475</name>
</gene>
<evidence type="ECO:0000256" key="3">
    <source>
        <dbReference type="ARBA" id="ARBA00022729"/>
    </source>
</evidence>
<evidence type="ECO:0000313" key="6">
    <source>
        <dbReference type="EMBL" id="MFC5471837.1"/>
    </source>
</evidence>
<evidence type="ECO:0000256" key="2">
    <source>
        <dbReference type="ARBA" id="ARBA00022448"/>
    </source>
</evidence>
<keyword evidence="3 5" id="KW-0732">Signal</keyword>
<proteinExistence type="inferred from homology"/>
<comment type="caution">
    <text evidence="6">The sequence shown here is derived from an EMBL/GenBank/DDBJ whole genome shotgun (WGS) entry which is preliminary data.</text>
</comment>
<dbReference type="Gene3D" id="3.40.190.10">
    <property type="entry name" value="Periplasmic binding protein-like II"/>
    <property type="match status" value="1"/>
</dbReference>
<protein>
    <submittedName>
        <fullName evidence="6">Extracellular solute-binding protein</fullName>
    </submittedName>
</protein>
<dbReference type="SUPFAM" id="SSF53850">
    <property type="entry name" value="Periplasmic binding protein-like II"/>
    <property type="match status" value="1"/>
</dbReference>
<dbReference type="Pfam" id="PF13416">
    <property type="entry name" value="SBP_bac_8"/>
    <property type="match status" value="1"/>
</dbReference>
<dbReference type="PANTHER" id="PTHR30061">
    <property type="entry name" value="MALTOSE-BINDING PERIPLASMIC PROTEIN"/>
    <property type="match status" value="1"/>
</dbReference>
<reference evidence="7" key="1">
    <citation type="journal article" date="2019" name="Int. J. Syst. Evol. Microbiol.">
        <title>The Global Catalogue of Microorganisms (GCM) 10K type strain sequencing project: providing services to taxonomists for standard genome sequencing and annotation.</title>
        <authorList>
            <consortium name="The Broad Institute Genomics Platform"/>
            <consortium name="The Broad Institute Genome Sequencing Center for Infectious Disease"/>
            <person name="Wu L."/>
            <person name="Ma J."/>
        </authorList>
    </citation>
    <scope>NUCLEOTIDE SEQUENCE [LARGE SCALE GENOMIC DNA]</scope>
    <source>
        <strain evidence="7">CCUG 57113</strain>
    </source>
</reference>
<accession>A0ABW0M432</accession>
<evidence type="ECO:0000313" key="7">
    <source>
        <dbReference type="Proteomes" id="UP001596105"/>
    </source>
</evidence>